<gene>
    <name evidence="7" type="ORF">KFE25_014219</name>
</gene>
<dbReference type="OMA" id="HATWPKI"/>
<dbReference type="InterPro" id="IPR042081">
    <property type="entry name" value="RNA_2'-PTrans_C"/>
</dbReference>
<comment type="catalytic activity">
    <reaction evidence="6">
        <text>2'-phospho-[ligated tRNA] + NAD(+) = mature tRNA + ADP-alpha-D-ribose 1'',2''-cyclic phosphate + nicotinamide</text>
        <dbReference type="Rhea" id="RHEA:23324"/>
        <dbReference type="Rhea" id="RHEA-COMP:11106"/>
        <dbReference type="Rhea" id="RHEA-COMP:11107"/>
        <dbReference type="ChEBI" id="CHEBI:17154"/>
        <dbReference type="ChEBI" id="CHEBI:57540"/>
        <dbReference type="ChEBI" id="CHEBI:76596"/>
        <dbReference type="ChEBI" id="CHEBI:82883"/>
        <dbReference type="ChEBI" id="CHEBI:85027"/>
        <dbReference type="EC" id="2.7.1.160"/>
    </reaction>
</comment>
<organism evidence="7 8">
    <name type="scientific">Diacronema lutheri</name>
    <name type="common">Unicellular marine alga</name>
    <name type="synonym">Monochrysis lutheri</name>
    <dbReference type="NCBI Taxonomy" id="2081491"/>
    <lineage>
        <taxon>Eukaryota</taxon>
        <taxon>Haptista</taxon>
        <taxon>Haptophyta</taxon>
        <taxon>Pavlovophyceae</taxon>
        <taxon>Pavlovales</taxon>
        <taxon>Pavlovaceae</taxon>
        <taxon>Diacronema</taxon>
    </lineage>
</organism>
<dbReference type="SUPFAM" id="SSF56399">
    <property type="entry name" value="ADP-ribosylation"/>
    <property type="match status" value="1"/>
</dbReference>
<evidence type="ECO:0000313" key="7">
    <source>
        <dbReference type="EMBL" id="KAG8460074.1"/>
    </source>
</evidence>
<comment type="function">
    <text evidence="1">Catalyzes the last step of tRNA splicing, the transfer of the splice junction 2'-phosphate from ligated tRNA to NAD to produce ADP-ribose 1''-2'' cyclic phosphate.</text>
</comment>
<evidence type="ECO:0000256" key="6">
    <source>
        <dbReference type="ARBA" id="ARBA00047949"/>
    </source>
</evidence>
<reference evidence="7" key="1">
    <citation type="submission" date="2021-05" db="EMBL/GenBank/DDBJ databases">
        <title>The genome of the haptophyte Pavlova lutheri (Diacronema luteri, Pavlovales) - a model for lipid biosynthesis in eukaryotic algae.</title>
        <authorList>
            <person name="Hulatt C.J."/>
            <person name="Posewitz M.C."/>
        </authorList>
    </citation>
    <scope>NUCLEOTIDE SEQUENCE</scope>
    <source>
        <strain evidence="7">NIVA-4/92</strain>
    </source>
</reference>
<keyword evidence="4" id="KW-0808">Transferase</keyword>
<dbReference type="EMBL" id="JAGTXO010000035">
    <property type="protein sequence ID" value="KAG8460074.1"/>
    <property type="molecule type" value="Genomic_DNA"/>
</dbReference>
<proteinExistence type="inferred from homology"/>
<evidence type="ECO:0000256" key="4">
    <source>
        <dbReference type="ARBA" id="ARBA00022679"/>
    </source>
</evidence>
<dbReference type="InterPro" id="IPR002745">
    <property type="entry name" value="Ptrans_KptA/Tpt1"/>
</dbReference>
<dbReference type="Proteomes" id="UP000751190">
    <property type="component" value="Unassembled WGS sequence"/>
</dbReference>
<dbReference type="OrthoDB" id="419694at2759"/>
<comment type="caution">
    <text evidence="7">The sequence shown here is derived from an EMBL/GenBank/DDBJ whole genome shotgun (WGS) entry which is preliminary data.</text>
</comment>
<evidence type="ECO:0000256" key="5">
    <source>
        <dbReference type="ARBA" id="ARBA00023027"/>
    </source>
</evidence>
<dbReference type="Gene3D" id="3.20.170.30">
    <property type="match status" value="1"/>
</dbReference>
<dbReference type="InterPro" id="IPR042080">
    <property type="entry name" value="RNA_2'-PTrans_N"/>
</dbReference>
<dbReference type="GO" id="GO:0000215">
    <property type="term" value="F:tRNA 2'-phosphotransferase activity"/>
    <property type="evidence" value="ECO:0007669"/>
    <property type="project" value="UniProtKB-EC"/>
</dbReference>
<evidence type="ECO:0000313" key="8">
    <source>
        <dbReference type="Proteomes" id="UP000751190"/>
    </source>
</evidence>
<dbReference type="Gene3D" id="1.10.10.970">
    <property type="entry name" value="RNA 2'-phosphotransferase, Tpt1/KptA family, N-terminal domain"/>
    <property type="match status" value="1"/>
</dbReference>
<comment type="similarity">
    <text evidence="2">Belongs to the KptA/TPT1 family.</text>
</comment>
<evidence type="ECO:0000256" key="3">
    <source>
        <dbReference type="ARBA" id="ARBA00012007"/>
    </source>
</evidence>
<evidence type="ECO:0000256" key="1">
    <source>
        <dbReference type="ARBA" id="ARBA00003343"/>
    </source>
</evidence>
<dbReference type="EC" id="2.7.1.160" evidence="3"/>
<accession>A0A8J6C4B8</accession>
<evidence type="ECO:0000256" key="2">
    <source>
        <dbReference type="ARBA" id="ARBA00009836"/>
    </source>
</evidence>
<name>A0A8J6C4B8_DIALT</name>
<sequence>MPREPDTRDVHISKKLSRVLRHRVHENGLGALLRPDGFVPLAALLACPGFAGVSATDVERVAADSDKQRFALSVDEATGAMLIRANQGHTLSHGLDDEALLEPLPPPPAGPALAVHGTSRTCLGGICASGGLSRMARHHIHLAPGLPWTAGVISGMRASADVHIWVDLVSARAAGLRLFHSRNGVILTPGLDARTASGSGVLCEPGVLPLAHFARVLDARTDEQIPGPWDDARHALAAVTRDV</sequence>
<dbReference type="Pfam" id="PF01885">
    <property type="entry name" value="PTS_2-RNA"/>
    <property type="match status" value="1"/>
</dbReference>
<keyword evidence="8" id="KW-1185">Reference proteome</keyword>
<dbReference type="AlphaFoldDB" id="A0A8J6C4B8"/>
<protein>
    <recommendedName>
        <fullName evidence="3">2'-phosphotransferase</fullName>
        <ecNumber evidence="3">2.7.1.160</ecNumber>
    </recommendedName>
</protein>
<dbReference type="PANTHER" id="PTHR12684:SF2">
    <property type="entry name" value="TRNA 2'-PHOSPHOTRANSFERASE 1"/>
    <property type="match status" value="1"/>
</dbReference>
<keyword evidence="5" id="KW-0520">NAD</keyword>
<dbReference type="GO" id="GO:0006388">
    <property type="term" value="P:tRNA splicing, via endonucleolytic cleavage and ligation"/>
    <property type="evidence" value="ECO:0007669"/>
    <property type="project" value="TreeGrafter"/>
</dbReference>
<dbReference type="PANTHER" id="PTHR12684">
    <property type="entry name" value="PUTATIVE PHOSPHOTRANSFERASE"/>
    <property type="match status" value="1"/>
</dbReference>